<reference evidence="2" key="1">
    <citation type="journal article" date="2016" name="Sci. Rep.">
        <title>Genome analysis of the kiwifruit canker pathogen Pseudomonas syringae pv. actinidiae biovar 5.</title>
        <authorList>
            <person name="Fujikawa T."/>
            <person name="Sawada H."/>
        </authorList>
    </citation>
    <scope>NUCLEOTIDE SEQUENCE [LARGE SCALE GENOMIC DNA]</scope>
    <source>
        <strain evidence="2">MAFF 212061</strain>
    </source>
</reference>
<gene>
    <name evidence="1" type="ORF">CFN58_29180</name>
</gene>
<dbReference type="AlphaFoldDB" id="A0A261WCB0"/>
<accession>A0A261WCB0</accession>
<organism evidence="1 2">
    <name type="scientific">Pseudomonas avellanae</name>
    <dbReference type="NCBI Taxonomy" id="46257"/>
    <lineage>
        <taxon>Bacteria</taxon>
        <taxon>Pseudomonadati</taxon>
        <taxon>Pseudomonadota</taxon>
        <taxon>Gammaproteobacteria</taxon>
        <taxon>Pseudomonadales</taxon>
        <taxon>Pseudomonadaceae</taxon>
        <taxon>Pseudomonas</taxon>
    </lineage>
</organism>
<dbReference type="EMBL" id="NKQU01000618">
    <property type="protein sequence ID" value="OZI83795.1"/>
    <property type="molecule type" value="Genomic_DNA"/>
</dbReference>
<sequence>MHDHRSPYKQRGYIAWRGNLGHRPHISKKDFFMYFQWWDNAGISGCVDIDPKWPTTTIHIDSNGRIDLNAKGATDVKRFSPCPGEEDDFLGVPEPAALYFLFAASQDDR</sequence>
<proteinExistence type="predicted"/>
<name>A0A261WCB0_9PSED</name>
<dbReference type="Proteomes" id="UP000217163">
    <property type="component" value="Unassembled WGS sequence"/>
</dbReference>
<evidence type="ECO:0000313" key="1">
    <source>
        <dbReference type="EMBL" id="OZI83795.1"/>
    </source>
</evidence>
<evidence type="ECO:0000313" key="2">
    <source>
        <dbReference type="Proteomes" id="UP000217163"/>
    </source>
</evidence>
<protein>
    <submittedName>
        <fullName evidence="1">Uncharacterized protein</fullName>
    </submittedName>
</protein>
<comment type="caution">
    <text evidence="1">The sequence shown here is derived from an EMBL/GenBank/DDBJ whole genome shotgun (WGS) entry which is preliminary data.</text>
</comment>